<feature type="region of interest" description="Disordered" evidence="2">
    <location>
        <begin position="164"/>
        <end position="190"/>
    </location>
</feature>
<dbReference type="NCBIfam" id="NF033518">
    <property type="entry name" value="transpos_IS607"/>
    <property type="match status" value="1"/>
</dbReference>
<dbReference type="Pfam" id="PF00239">
    <property type="entry name" value="Resolvase"/>
    <property type="match status" value="1"/>
</dbReference>
<dbReference type="PANTHER" id="PTHR36172">
    <property type="match status" value="1"/>
</dbReference>
<protein>
    <submittedName>
        <fullName evidence="4">4226_t:CDS:1</fullName>
    </submittedName>
</protein>
<dbReference type="OrthoDB" id="2413960at2759"/>
<keyword evidence="1" id="KW-0238">DNA-binding</keyword>
<proteinExistence type="predicted"/>
<dbReference type="SUPFAM" id="SSF53041">
    <property type="entry name" value="Resolvase-like"/>
    <property type="match status" value="1"/>
</dbReference>
<dbReference type="GO" id="GO:0003677">
    <property type="term" value="F:DNA binding"/>
    <property type="evidence" value="ECO:0007669"/>
    <property type="project" value="UniProtKB-KW"/>
</dbReference>
<dbReference type="InterPro" id="IPR048046">
    <property type="entry name" value="Transpos_IS607"/>
</dbReference>
<dbReference type="Pfam" id="PF07282">
    <property type="entry name" value="Cas12f1-like_TNB"/>
    <property type="match status" value="1"/>
</dbReference>
<feature type="domain" description="Resolvase/invertase-type recombinase catalytic" evidence="3">
    <location>
        <begin position="40"/>
        <end position="177"/>
    </location>
</feature>
<dbReference type="Gene3D" id="1.10.287.2170">
    <property type="match status" value="1"/>
</dbReference>
<dbReference type="InterPro" id="IPR051491">
    <property type="entry name" value="Recombinase/Transposase-rel"/>
</dbReference>
<keyword evidence="5" id="KW-1185">Reference proteome</keyword>
<comment type="caution">
    <text evidence="4">The sequence shown here is derived from an EMBL/GenBank/DDBJ whole genome shotgun (WGS) entry which is preliminary data.</text>
</comment>
<evidence type="ECO:0000313" key="4">
    <source>
        <dbReference type="EMBL" id="CAG8576195.1"/>
    </source>
</evidence>
<dbReference type="InterPro" id="IPR010095">
    <property type="entry name" value="Cas12f1-like_TNB"/>
</dbReference>
<dbReference type="AlphaFoldDB" id="A0A9N9G2Z1"/>
<gene>
    <name evidence="4" type="ORF">AGERDE_LOCUS7892</name>
</gene>
<dbReference type="Gene3D" id="3.40.50.1390">
    <property type="entry name" value="Resolvase, N-terminal catalytic domain"/>
    <property type="match status" value="1"/>
</dbReference>
<dbReference type="PANTHER" id="PTHR36172:SF1">
    <property type="entry name" value="RESOLVASE-RELATED"/>
    <property type="match status" value="1"/>
</dbReference>
<evidence type="ECO:0000256" key="2">
    <source>
        <dbReference type="SAM" id="MobiDB-lite"/>
    </source>
</evidence>
<dbReference type="InterPro" id="IPR006119">
    <property type="entry name" value="Resolv_N"/>
</dbReference>
<organism evidence="4 5">
    <name type="scientific">Ambispora gerdemannii</name>
    <dbReference type="NCBI Taxonomy" id="144530"/>
    <lineage>
        <taxon>Eukaryota</taxon>
        <taxon>Fungi</taxon>
        <taxon>Fungi incertae sedis</taxon>
        <taxon>Mucoromycota</taxon>
        <taxon>Glomeromycotina</taxon>
        <taxon>Glomeromycetes</taxon>
        <taxon>Archaeosporales</taxon>
        <taxon>Ambisporaceae</taxon>
        <taxon>Ambispora</taxon>
    </lineage>
</organism>
<evidence type="ECO:0000313" key="5">
    <source>
        <dbReference type="Proteomes" id="UP000789831"/>
    </source>
</evidence>
<dbReference type="Proteomes" id="UP000789831">
    <property type="component" value="Unassembled WGS sequence"/>
</dbReference>
<accession>A0A9N9G2Z1</accession>
<name>A0A9N9G2Z1_9GLOM</name>
<dbReference type="EMBL" id="CAJVPL010001539">
    <property type="protein sequence ID" value="CAG8576195.1"/>
    <property type="molecule type" value="Genomic_DNA"/>
</dbReference>
<dbReference type="GO" id="GO:0000150">
    <property type="term" value="F:DNA strand exchange activity"/>
    <property type="evidence" value="ECO:0007669"/>
    <property type="project" value="InterPro"/>
</dbReference>
<dbReference type="SMART" id="SM00857">
    <property type="entry name" value="Resolvase"/>
    <property type="match status" value="1"/>
</dbReference>
<sequence>MAASGRIAIVRTPGRKRLYSIIDIHRIFGDNQQTQFTQKAKICYARVSPEHQRDDLERPIENLRQHYPEYEIVNYIDSGLNWKRRGFVALLERIHAERIEKVVVTQKDRLCRFGSELVEWIFEKNGTRLMILGTDVSAENNEVGDLLSIVTVFVARHNGIRSAANRRRRREAAQAQEDQEFQEPSRQDTTYPSLSYTRRAVEIQIMDRDSTLDVQSMPYRSQKEGKSRGEYAFLHKIKSAEPLPNQLEYDSHLVVNRLGVIALDPGVRTFMTGYDPSGIAIEWRKNDISRIYQLSQIYDKIQSKHDSIHGKVREHPWCQVMVCIEEYTSKACGCCGHIHQKLDGSKVFHCPSYTTELDRDINGARNILLRYLTLLHPNQNQESVYAGAGTYPLGS</sequence>
<dbReference type="PROSITE" id="PS51736">
    <property type="entry name" value="RECOMBINASES_3"/>
    <property type="match status" value="1"/>
</dbReference>
<dbReference type="InterPro" id="IPR036162">
    <property type="entry name" value="Resolvase-like_N_sf"/>
</dbReference>
<evidence type="ECO:0000256" key="1">
    <source>
        <dbReference type="ARBA" id="ARBA00023125"/>
    </source>
</evidence>
<evidence type="ECO:0000259" key="3">
    <source>
        <dbReference type="PROSITE" id="PS51736"/>
    </source>
</evidence>
<reference evidence="4" key="1">
    <citation type="submission" date="2021-06" db="EMBL/GenBank/DDBJ databases">
        <authorList>
            <person name="Kallberg Y."/>
            <person name="Tangrot J."/>
            <person name="Rosling A."/>
        </authorList>
    </citation>
    <scope>NUCLEOTIDE SEQUENCE</scope>
    <source>
        <strain evidence="4">MT106</strain>
    </source>
</reference>